<evidence type="ECO:0000313" key="8">
    <source>
        <dbReference type="Proteomes" id="UP000185494"/>
    </source>
</evidence>
<evidence type="ECO:0000256" key="1">
    <source>
        <dbReference type="ARBA" id="ARBA00023224"/>
    </source>
</evidence>
<dbReference type="SMART" id="SM00304">
    <property type="entry name" value="HAMP"/>
    <property type="match status" value="1"/>
</dbReference>
<dbReference type="PANTHER" id="PTHR32089:SF112">
    <property type="entry name" value="LYSOZYME-LIKE PROTEIN-RELATED"/>
    <property type="match status" value="1"/>
</dbReference>
<dbReference type="Pfam" id="PF00672">
    <property type="entry name" value="HAMP"/>
    <property type="match status" value="1"/>
</dbReference>
<keyword evidence="4" id="KW-0472">Membrane</keyword>
<evidence type="ECO:0008006" key="9">
    <source>
        <dbReference type="Google" id="ProtNLM"/>
    </source>
</evidence>
<dbReference type="Pfam" id="PF00015">
    <property type="entry name" value="MCPsignal"/>
    <property type="match status" value="1"/>
</dbReference>
<keyword evidence="4" id="KW-1133">Transmembrane helix</keyword>
<feature type="domain" description="Methyl-accepting transducer" evidence="5">
    <location>
        <begin position="436"/>
        <end position="672"/>
    </location>
</feature>
<dbReference type="Gene3D" id="1.10.287.950">
    <property type="entry name" value="Methyl-accepting chemotaxis protein"/>
    <property type="match status" value="1"/>
</dbReference>
<dbReference type="GO" id="GO:0016020">
    <property type="term" value="C:membrane"/>
    <property type="evidence" value="ECO:0007669"/>
    <property type="project" value="InterPro"/>
</dbReference>
<dbReference type="GO" id="GO:0007165">
    <property type="term" value="P:signal transduction"/>
    <property type="evidence" value="ECO:0007669"/>
    <property type="project" value="UniProtKB-KW"/>
</dbReference>
<gene>
    <name evidence="7" type="ORF">RGI145_13930</name>
</gene>
<dbReference type="InterPro" id="IPR004089">
    <property type="entry name" value="MCPsignal_dom"/>
</dbReference>
<organism evidence="7 8">
    <name type="scientific">Roseomonas gilardii</name>
    <dbReference type="NCBI Taxonomy" id="257708"/>
    <lineage>
        <taxon>Bacteria</taxon>
        <taxon>Pseudomonadati</taxon>
        <taxon>Pseudomonadota</taxon>
        <taxon>Alphaproteobacteria</taxon>
        <taxon>Acetobacterales</taxon>
        <taxon>Roseomonadaceae</taxon>
        <taxon>Roseomonas</taxon>
    </lineage>
</organism>
<reference evidence="7 8" key="1">
    <citation type="submission" date="2016-05" db="EMBL/GenBank/DDBJ databases">
        <title>Complete Genome and Methylome Analysis of Psychrotrophic Bacterial Isolates from Antarctic Lake Untersee.</title>
        <authorList>
            <person name="Fomenkov A."/>
            <person name="Akimov V.N."/>
            <person name="Vasilyeva L.V."/>
            <person name="Andersen D."/>
            <person name="Vincze T."/>
            <person name="Roberts R.J."/>
        </authorList>
    </citation>
    <scope>NUCLEOTIDE SEQUENCE [LARGE SCALE GENOMIC DNA]</scope>
    <source>
        <strain evidence="7 8">U14-5</strain>
    </source>
</reference>
<keyword evidence="1 3" id="KW-0807">Transducer</keyword>
<feature type="transmembrane region" description="Helical" evidence="4">
    <location>
        <begin position="320"/>
        <end position="342"/>
    </location>
</feature>
<keyword evidence="4" id="KW-0812">Transmembrane</keyword>
<dbReference type="SMART" id="SM00283">
    <property type="entry name" value="MA"/>
    <property type="match status" value="1"/>
</dbReference>
<evidence type="ECO:0000256" key="2">
    <source>
        <dbReference type="ARBA" id="ARBA00029447"/>
    </source>
</evidence>
<dbReference type="eggNOG" id="COG0840">
    <property type="taxonomic scope" value="Bacteria"/>
</dbReference>
<accession>A0A1L7AH41</accession>
<name>A0A1L7AH41_9PROT</name>
<dbReference type="AlphaFoldDB" id="A0A1L7AH41"/>
<dbReference type="RefSeq" id="WP_075798831.1">
    <property type="nucleotide sequence ID" value="NZ_CP015583.1"/>
</dbReference>
<dbReference type="EMBL" id="CP015583">
    <property type="protein sequence ID" value="APT58051.1"/>
    <property type="molecule type" value="Genomic_DNA"/>
</dbReference>
<feature type="domain" description="HAMP" evidence="6">
    <location>
        <begin position="343"/>
        <end position="396"/>
    </location>
</feature>
<dbReference type="PANTHER" id="PTHR32089">
    <property type="entry name" value="METHYL-ACCEPTING CHEMOTAXIS PROTEIN MCPB"/>
    <property type="match status" value="1"/>
</dbReference>
<dbReference type="Proteomes" id="UP000185494">
    <property type="component" value="Chromosome 1"/>
</dbReference>
<evidence type="ECO:0000259" key="6">
    <source>
        <dbReference type="PROSITE" id="PS50885"/>
    </source>
</evidence>
<proteinExistence type="inferred from homology"/>
<protein>
    <recommendedName>
        <fullName evidence="9">Methyl-accepting chemotaxis protein</fullName>
    </recommendedName>
</protein>
<comment type="similarity">
    <text evidence="2">Belongs to the methyl-accepting chemotaxis (MCP) protein family.</text>
</comment>
<dbReference type="STRING" id="257708.RGI145_13930"/>
<sequence>MLQRLSVKSVLGGTICVLGVLMIGTSIQNVWGGWTRRDGAIQVAELSRADAAVFRALNEARVERSTILAAMIRPGQADAEARRRIAERRASGEEALGAALASLARAEGTAGLIEALRQNRDSMATLRARFDASLNQEVRDTAAIQEATRATLAYTEALGRADSQIAAMIRDASPELGQVMTLKQAIWSARLAAGQIGGLNETLLAAGRAPTPQEAGDIAEWHGRVRGAWDQVLDIAAQPGTPEAVRQALQPLREAFPDGFLARQREVDGNLAAGRPAMPLATFQQRSGDDVTAVSGVALVALRELVARAEARAGEAGVTLAVSIALLLLTLAVTLGGLFLVLRRVITPIGAMTGTMQRLSAGELEVEIPGLGRQDEIGRMAGALEVFRESMVTARRLQEEREAAHQAEQRRAEMLGQVVRSFEGQVSEMVGMLSAASTELEATAQGMSATARGTDDQAARVSLAAGDASQGVQTVAAAAEELSASIQEISRQVMQASAVTSRAVEGARRTDETMRALAESSGRIGDVVRLIADIAGQTNLLALNATIEAARAGDAGKGFAVVASEVKNLASQTARATEEIGQQIAQVQAAAQGAVGAIEEITRTIGEVSEATVTIAAAVEEQTAATAEIARTVQQTAHSTEVVTVSIGSVSQSAQETGQSAGDVLTAAGDLSQQSERLRQQVLDFVEKVRAA</sequence>
<dbReference type="KEGG" id="rgi:RGI145_13930"/>
<evidence type="ECO:0000313" key="7">
    <source>
        <dbReference type="EMBL" id="APT58051.1"/>
    </source>
</evidence>
<dbReference type="PROSITE" id="PS50885">
    <property type="entry name" value="HAMP"/>
    <property type="match status" value="1"/>
</dbReference>
<dbReference type="CDD" id="cd06225">
    <property type="entry name" value="HAMP"/>
    <property type="match status" value="1"/>
</dbReference>
<dbReference type="PROSITE" id="PS50111">
    <property type="entry name" value="CHEMOTAXIS_TRANSDUC_2"/>
    <property type="match status" value="1"/>
</dbReference>
<evidence type="ECO:0000256" key="3">
    <source>
        <dbReference type="PROSITE-ProRule" id="PRU00284"/>
    </source>
</evidence>
<evidence type="ECO:0000256" key="4">
    <source>
        <dbReference type="SAM" id="Phobius"/>
    </source>
</evidence>
<dbReference type="Gene3D" id="1.10.8.500">
    <property type="entry name" value="HAMP domain in histidine kinase"/>
    <property type="match status" value="1"/>
</dbReference>
<dbReference type="SUPFAM" id="SSF58104">
    <property type="entry name" value="Methyl-accepting chemotaxis protein (MCP) signaling domain"/>
    <property type="match status" value="1"/>
</dbReference>
<dbReference type="InterPro" id="IPR003660">
    <property type="entry name" value="HAMP_dom"/>
</dbReference>
<evidence type="ECO:0000259" key="5">
    <source>
        <dbReference type="PROSITE" id="PS50111"/>
    </source>
</evidence>